<protein>
    <submittedName>
        <fullName evidence="2">Uncharacterized protein</fullName>
    </submittedName>
</protein>
<proteinExistence type="predicted"/>
<dbReference type="OrthoDB" id="9820649at2"/>
<feature type="region of interest" description="Disordered" evidence="1">
    <location>
        <begin position="21"/>
        <end position="49"/>
    </location>
</feature>
<evidence type="ECO:0000256" key="1">
    <source>
        <dbReference type="SAM" id="MobiDB-lite"/>
    </source>
</evidence>
<comment type="caution">
    <text evidence="2">The sequence shown here is derived from an EMBL/GenBank/DDBJ whole genome shotgun (WGS) entry which is preliminary data.</text>
</comment>
<dbReference type="AlphaFoldDB" id="A0A2S9YMM1"/>
<organism evidence="2 3">
    <name type="scientific">Enhygromyxa salina</name>
    <dbReference type="NCBI Taxonomy" id="215803"/>
    <lineage>
        <taxon>Bacteria</taxon>
        <taxon>Pseudomonadati</taxon>
        <taxon>Myxococcota</taxon>
        <taxon>Polyangia</taxon>
        <taxon>Nannocystales</taxon>
        <taxon>Nannocystaceae</taxon>
        <taxon>Enhygromyxa</taxon>
    </lineage>
</organism>
<gene>
    <name evidence="2" type="ORF">ENSA7_39980</name>
</gene>
<dbReference type="EMBL" id="PVNL01000077">
    <property type="protein sequence ID" value="PRQ06321.1"/>
    <property type="molecule type" value="Genomic_DNA"/>
</dbReference>
<evidence type="ECO:0000313" key="2">
    <source>
        <dbReference type="EMBL" id="PRQ06321.1"/>
    </source>
</evidence>
<dbReference type="PROSITE" id="PS51257">
    <property type="entry name" value="PROKAR_LIPOPROTEIN"/>
    <property type="match status" value="1"/>
</dbReference>
<reference evidence="2 3" key="1">
    <citation type="submission" date="2018-03" db="EMBL/GenBank/DDBJ databases">
        <title>Draft Genome Sequences of the Obligatory Marine Myxobacteria Enhygromyxa salina SWB007.</title>
        <authorList>
            <person name="Poehlein A."/>
            <person name="Moghaddam J.A."/>
            <person name="Harms H."/>
            <person name="Alanjari M."/>
            <person name="Koenig G.M."/>
            <person name="Daniel R."/>
            <person name="Schaeberle T.F."/>
        </authorList>
    </citation>
    <scope>NUCLEOTIDE SEQUENCE [LARGE SCALE GENOMIC DNA]</scope>
    <source>
        <strain evidence="2 3">SWB007</strain>
    </source>
</reference>
<sequence length="323" mass="34287">MRTLIIASCLVPLLAGCKDAPKPPSKVVAQDPAPTPKQRAKAKKPAPSGVHVRIRRPDKESCQRTLCVAGPGEIYSDSNRDLGELCARGHGVVQRCEGDRCDNVWAVENWRAGLDGMIASLDANGDGKLDAGDPGCAINLAGWSTGGVVVSQDIPSALIEDPNVDAAHAQIQHLIAITPYASKFGPGAEVETLVIPDSVSKAFIYRHTASPPDDCSASFEGGPWRSPAPVCGEQTTCYDYDYSQNPELAYLGRRGARSGAMIGHCNVVALVAKVGLDNLVRGEEGYQQWVPPYSDGTHGGREYVAGPDKPDPIVVLPNEVEPD</sequence>
<accession>A0A2S9YMM1</accession>
<dbReference type="RefSeq" id="WP_106090951.1">
    <property type="nucleotide sequence ID" value="NZ_PVNL01000077.1"/>
</dbReference>
<dbReference type="Proteomes" id="UP000238823">
    <property type="component" value="Unassembled WGS sequence"/>
</dbReference>
<name>A0A2S9YMM1_9BACT</name>
<evidence type="ECO:0000313" key="3">
    <source>
        <dbReference type="Proteomes" id="UP000238823"/>
    </source>
</evidence>